<dbReference type="Pfam" id="PF04909">
    <property type="entry name" value="Amidohydro_2"/>
    <property type="match status" value="1"/>
</dbReference>
<name>K2MIC8_9HYPH</name>
<dbReference type="Proteomes" id="UP000006786">
    <property type="component" value="Unassembled WGS sequence"/>
</dbReference>
<organism evidence="3 4">
    <name type="scientific">Nitratireductor pacificus pht-3B</name>
    <dbReference type="NCBI Taxonomy" id="391937"/>
    <lineage>
        <taxon>Bacteria</taxon>
        <taxon>Pseudomonadati</taxon>
        <taxon>Pseudomonadota</taxon>
        <taxon>Alphaproteobacteria</taxon>
        <taxon>Hyphomicrobiales</taxon>
        <taxon>Phyllobacteriaceae</taxon>
        <taxon>Nitratireductor</taxon>
    </lineage>
</organism>
<dbReference type="SUPFAM" id="SSF51556">
    <property type="entry name" value="Metallo-dependent hydrolases"/>
    <property type="match status" value="1"/>
</dbReference>
<dbReference type="PANTHER" id="PTHR21240">
    <property type="entry name" value="2-AMINO-3-CARBOXYLMUCONATE-6-SEMIALDEHYDE DECARBOXYLASE"/>
    <property type="match status" value="1"/>
</dbReference>
<protein>
    <recommendedName>
        <fullName evidence="2">Amidohydrolase-related domain-containing protein</fullName>
    </recommendedName>
</protein>
<keyword evidence="4" id="KW-1185">Reference proteome</keyword>
<dbReference type="GO" id="GO:0005829">
    <property type="term" value="C:cytosol"/>
    <property type="evidence" value="ECO:0007669"/>
    <property type="project" value="TreeGrafter"/>
</dbReference>
<gene>
    <name evidence="3" type="ORF">NA2_01734</name>
</gene>
<reference evidence="3 4" key="1">
    <citation type="journal article" date="2012" name="J. Bacteriol.">
        <title>Genome Sequence of Nitratireductor pacificus Type Strain pht-3B.</title>
        <authorList>
            <person name="Lai Q."/>
            <person name="Li G."/>
            <person name="Shao Z."/>
        </authorList>
    </citation>
    <scope>NUCLEOTIDE SEQUENCE [LARGE SCALE GENOMIC DNA]</scope>
    <source>
        <strain evidence="4">pht-3B</strain>
    </source>
</reference>
<dbReference type="eggNOG" id="COG2159">
    <property type="taxonomic scope" value="Bacteria"/>
</dbReference>
<dbReference type="RefSeq" id="WP_008593492.1">
    <property type="nucleotide sequence ID" value="NZ_AMRM01000002.1"/>
</dbReference>
<dbReference type="PANTHER" id="PTHR21240:SF30">
    <property type="entry name" value="AMIDOHYDROLASE-RELATED DOMAIN-CONTAINING PROTEIN-RELATED"/>
    <property type="match status" value="1"/>
</dbReference>
<evidence type="ECO:0000259" key="2">
    <source>
        <dbReference type="Pfam" id="PF04909"/>
    </source>
</evidence>
<dbReference type="PATRIC" id="fig|391937.3.peg.359"/>
<evidence type="ECO:0000313" key="4">
    <source>
        <dbReference type="Proteomes" id="UP000006786"/>
    </source>
</evidence>
<dbReference type="STRING" id="391937.NA2_01734"/>
<sequence length="331" mass="35715">MSWRGGWDIHTHLLPAGLADMAGDGLYGMALGDGYVEVHGFRLQLKGMGRPEALLRRIEDDGLDGAVAAIPPPLFRVDLPAGQRRAYVEQMNNGLMQAVLPHPRIRAMAYLPTDLPELAHEIAAGLDDRWAGVIIGTDIGTHSYADAAYHPLWRTLSDRGLPVLVHPSESKDPRLSAFYLSNLLGNPTETAMAAAQMIFGDLPSLFADLKVILSHGGGATAGLIGRWQRGLETKRPGIGALGLAPRDAACWFHVDTIVHSAAVMDLLRATFGTENILLGSDWPFPMGTPDAGHDIGHLEPAIQAQIARLNVERVFGNVRFPWNVLQSGGIT</sequence>
<dbReference type="InterPro" id="IPR006680">
    <property type="entry name" value="Amidohydro-rel"/>
</dbReference>
<dbReference type="Gene3D" id="3.20.20.140">
    <property type="entry name" value="Metal-dependent hydrolases"/>
    <property type="match status" value="1"/>
</dbReference>
<evidence type="ECO:0000256" key="1">
    <source>
        <dbReference type="ARBA" id="ARBA00023239"/>
    </source>
</evidence>
<dbReference type="AlphaFoldDB" id="K2MIC8"/>
<dbReference type="GO" id="GO:0016831">
    <property type="term" value="F:carboxy-lyase activity"/>
    <property type="evidence" value="ECO:0007669"/>
    <property type="project" value="InterPro"/>
</dbReference>
<evidence type="ECO:0000313" key="3">
    <source>
        <dbReference type="EMBL" id="EKF20465.1"/>
    </source>
</evidence>
<dbReference type="InterPro" id="IPR032466">
    <property type="entry name" value="Metal_Hydrolase"/>
</dbReference>
<accession>K2MIC8</accession>
<dbReference type="GO" id="GO:0016787">
    <property type="term" value="F:hydrolase activity"/>
    <property type="evidence" value="ECO:0007669"/>
    <property type="project" value="InterPro"/>
</dbReference>
<dbReference type="OrthoDB" id="149172at2"/>
<dbReference type="InterPro" id="IPR032465">
    <property type="entry name" value="ACMSD"/>
</dbReference>
<dbReference type="GO" id="GO:0019748">
    <property type="term" value="P:secondary metabolic process"/>
    <property type="evidence" value="ECO:0007669"/>
    <property type="project" value="TreeGrafter"/>
</dbReference>
<dbReference type="EMBL" id="AMRM01000002">
    <property type="protein sequence ID" value="EKF20465.1"/>
    <property type="molecule type" value="Genomic_DNA"/>
</dbReference>
<feature type="domain" description="Amidohydrolase-related" evidence="2">
    <location>
        <begin position="8"/>
        <end position="316"/>
    </location>
</feature>
<keyword evidence="1" id="KW-0456">Lyase</keyword>
<proteinExistence type="predicted"/>
<comment type="caution">
    <text evidence="3">The sequence shown here is derived from an EMBL/GenBank/DDBJ whole genome shotgun (WGS) entry which is preliminary data.</text>
</comment>